<evidence type="ECO:0008006" key="4">
    <source>
        <dbReference type="Google" id="ProtNLM"/>
    </source>
</evidence>
<reference evidence="2 3" key="1">
    <citation type="submission" date="2019-01" db="EMBL/GenBank/DDBJ databases">
        <authorList>
            <person name="Chen W.-M."/>
        </authorList>
    </citation>
    <scope>NUCLEOTIDE SEQUENCE [LARGE SCALE GENOMIC DNA]</scope>
    <source>
        <strain evidence="2 3">ICH-3</strain>
    </source>
</reference>
<dbReference type="AlphaFoldDB" id="A0A3S2X3K9"/>
<evidence type="ECO:0000313" key="3">
    <source>
        <dbReference type="Proteomes" id="UP000288178"/>
    </source>
</evidence>
<proteinExistence type="predicted"/>
<dbReference type="EMBL" id="SACT01000001">
    <property type="protein sequence ID" value="RVT53871.1"/>
    <property type="molecule type" value="Genomic_DNA"/>
</dbReference>
<name>A0A3S2X3K9_9BURK</name>
<sequence length="177" mass="19011">MHFIERGPAWAARVLLAGGALWLAGCSGPPPSAPAPPPPPAATTPPAGKPAPGPAGSAAARPALPPPVRARDWDHFRREAALRIVAANPGRTYDGPVPEPLLAIPVLEIELDGEGRVRHVRVMRHPTQAKDTTQLAIDAVKRAGPFGPVAHLPRPWKFVEVFLFDDDRRFKPRTLDD</sequence>
<protein>
    <recommendedName>
        <fullName evidence="4">TonB C-terminal domain-containing protein</fullName>
    </recommendedName>
</protein>
<feature type="region of interest" description="Disordered" evidence="1">
    <location>
        <begin position="28"/>
        <end position="70"/>
    </location>
</feature>
<evidence type="ECO:0000256" key="1">
    <source>
        <dbReference type="SAM" id="MobiDB-lite"/>
    </source>
</evidence>
<dbReference type="OrthoDB" id="9153348at2"/>
<organism evidence="2 3">
    <name type="scientific">Rubrivivax albus</name>
    <dbReference type="NCBI Taxonomy" id="2499835"/>
    <lineage>
        <taxon>Bacteria</taxon>
        <taxon>Pseudomonadati</taxon>
        <taxon>Pseudomonadota</taxon>
        <taxon>Betaproteobacteria</taxon>
        <taxon>Burkholderiales</taxon>
        <taxon>Sphaerotilaceae</taxon>
        <taxon>Rubrivivax</taxon>
    </lineage>
</organism>
<dbReference type="PROSITE" id="PS51257">
    <property type="entry name" value="PROKAR_LIPOPROTEIN"/>
    <property type="match status" value="1"/>
</dbReference>
<gene>
    <name evidence="2" type="ORF">ENE75_03005</name>
</gene>
<comment type="caution">
    <text evidence="2">The sequence shown here is derived from an EMBL/GenBank/DDBJ whole genome shotgun (WGS) entry which is preliminary data.</text>
</comment>
<dbReference type="RefSeq" id="WP_128195473.1">
    <property type="nucleotide sequence ID" value="NZ_SACT01000001.1"/>
</dbReference>
<accession>A0A3S2X3K9</accession>
<evidence type="ECO:0000313" key="2">
    <source>
        <dbReference type="EMBL" id="RVT53871.1"/>
    </source>
</evidence>
<dbReference type="Proteomes" id="UP000288178">
    <property type="component" value="Unassembled WGS sequence"/>
</dbReference>
<keyword evidence="3" id="KW-1185">Reference proteome</keyword>
<feature type="compositionally biased region" description="Pro residues" evidence="1">
    <location>
        <begin position="28"/>
        <end position="53"/>
    </location>
</feature>